<dbReference type="EMBL" id="JAGPNK010000012">
    <property type="protein sequence ID" value="KAH7310824.1"/>
    <property type="molecule type" value="Genomic_DNA"/>
</dbReference>
<evidence type="ECO:0000256" key="3">
    <source>
        <dbReference type="ARBA" id="ARBA00023125"/>
    </source>
</evidence>
<dbReference type="GO" id="GO:0005634">
    <property type="term" value="C:nucleus"/>
    <property type="evidence" value="ECO:0007669"/>
    <property type="project" value="TreeGrafter"/>
</dbReference>
<dbReference type="PROSITE" id="PS50048">
    <property type="entry name" value="ZN2_CY6_FUNGAL_2"/>
    <property type="match status" value="1"/>
</dbReference>
<evidence type="ECO:0000313" key="8">
    <source>
        <dbReference type="Proteomes" id="UP000813444"/>
    </source>
</evidence>
<dbReference type="GO" id="GO:0000981">
    <property type="term" value="F:DNA-binding transcription factor activity, RNA polymerase II-specific"/>
    <property type="evidence" value="ECO:0007669"/>
    <property type="project" value="InterPro"/>
</dbReference>
<dbReference type="Pfam" id="PF04082">
    <property type="entry name" value="Fungal_trans"/>
    <property type="match status" value="1"/>
</dbReference>
<keyword evidence="4" id="KW-0804">Transcription</keyword>
<dbReference type="PANTHER" id="PTHR47424:SF3">
    <property type="entry name" value="REGULATORY PROTEIN GAL4"/>
    <property type="match status" value="1"/>
</dbReference>
<dbReference type="PANTHER" id="PTHR47424">
    <property type="entry name" value="REGULATORY PROTEIN GAL4"/>
    <property type="match status" value="1"/>
</dbReference>
<name>A0A8K0SI99_9HYPO</name>
<feature type="domain" description="Zn(2)-C6 fungal-type" evidence="6">
    <location>
        <begin position="24"/>
        <end position="57"/>
    </location>
</feature>
<sequence>MQSPHEDQDVADKRPAKRRRVALACDLCRERKIRCDGAKPICKQCEKRGDDPLRCVYTIVPQSAKQISEQEYISSLQNQVQTLQKVVEDLRRASGNTVGCRDSPHSGHAQGMADGAEVRAVVGSSPAGSLFRASEDVGPSPVSAMGASTMRRGASFGDNNFYGQSSIHSLLREVPNAATRPVVGNAVADNAGPVNDYMMHPRYALPPRQVADKLLDLYFDNVHIFYPWTHSIIFRRRYEALWDKAGYPGPSISDHSHIGLGGDGCPVSAFFCALNSMFALGCEFSDLPDKDSVSATFCGRMRELLYIELFDHGDIAHVQALLLAGHYLLTTELPTRCYNVVGLALRMAVGLGMYSDQCSERYSMGEREIRRRVWYGCLQMEMTVNMTLGRPPLLRMTDDVPLPAAIDDEYLDSPGPSTLQQGRVLSGNLFVVENIRLAKILGMILSHMYSDSYPQTNQTTHVNPPSATASDFSTMTRLDRLLDEFEASLPDVLTWKAHGEASRCGDTVLRRQSNVLQARFLHLRLMLHRPSFTAYCSSARQAALRGEASQRTPNLTAALHAECAKSCVQAAHDLVKSQENAILNNVAGAWWFSLFCTSTPKACSEC</sequence>
<keyword evidence="8" id="KW-1185">Reference proteome</keyword>
<accession>A0A8K0SI99</accession>
<organism evidence="7 8">
    <name type="scientific">Stachybotrys elegans</name>
    <dbReference type="NCBI Taxonomy" id="80388"/>
    <lineage>
        <taxon>Eukaryota</taxon>
        <taxon>Fungi</taxon>
        <taxon>Dikarya</taxon>
        <taxon>Ascomycota</taxon>
        <taxon>Pezizomycotina</taxon>
        <taxon>Sordariomycetes</taxon>
        <taxon>Hypocreomycetidae</taxon>
        <taxon>Hypocreales</taxon>
        <taxon>Stachybotryaceae</taxon>
        <taxon>Stachybotrys</taxon>
    </lineage>
</organism>
<dbReference type="OrthoDB" id="424974at2759"/>
<evidence type="ECO:0000313" key="7">
    <source>
        <dbReference type="EMBL" id="KAH7310824.1"/>
    </source>
</evidence>
<protein>
    <submittedName>
        <fullName evidence="7">Fungal-specific transcription factor domain-containing protein</fullName>
    </submittedName>
</protein>
<dbReference type="AlphaFoldDB" id="A0A8K0SI99"/>
<comment type="caution">
    <text evidence="7">The sequence shown here is derived from an EMBL/GenBank/DDBJ whole genome shotgun (WGS) entry which is preliminary data.</text>
</comment>
<proteinExistence type="predicted"/>
<dbReference type="SMART" id="SM00066">
    <property type="entry name" value="GAL4"/>
    <property type="match status" value="1"/>
</dbReference>
<gene>
    <name evidence="7" type="ORF">B0I35DRAFT_453142</name>
</gene>
<evidence type="ECO:0000256" key="5">
    <source>
        <dbReference type="ARBA" id="ARBA00023242"/>
    </source>
</evidence>
<keyword evidence="2" id="KW-0805">Transcription regulation</keyword>
<dbReference type="InterPro" id="IPR007219">
    <property type="entry name" value="XnlR_reg_dom"/>
</dbReference>
<evidence type="ECO:0000256" key="2">
    <source>
        <dbReference type="ARBA" id="ARBA00023015"/>
    </source>
</evidence>
<dbReference type="InterPro" id="IPR036864">
    <property type="entry name" value="Zn2-C6_fun-type_DNA-bd_sf"/>
</dbReference>
<reference evidence="7" key="1">
    <citation type="journal article" date="2021" name="Nat. Commun.">
        <title>Genetic determinants of endophytism in the Arabidopsis root mycobiome.</title>
        <authorList>
            <person name="Mesny F."/>
            <person name="Miyauchi S."/>
            <person name="Thiergart T."/>
            <person name="Pickel B."/>
            <person name="Atanasova L."/>
            <person name="Karlsson M."/>
            <person name="Huettel B."/>
            <person name="Barry K.W."/>
            <person name="Haridas S."/>
            <person name="Chen C."/>
            <person name="Bauer D."/>
            <person name="Andreopoulos W."/>
            <person name="Pangilinan J."/>
            <person name="LaButti K."/>
            <person name="Riley R."/>
            <person name="Lipzen A."/>
            <person name="Clum A."/>
            <person name="Drula E."/>
            <person name="Henrissat B."/>
            <person name="Kohler A."/>
            <person name="Grigoriev I.V."/>
            <person name="Martin F.M."/>
            <person name="Hacquard S."/>
        </authorList>
    </citation>
    <scope>NUCLEOTIDE SEQUENCE</scope>
    <source>
        <strain evidence="7">MPI-CAGE-CH-0235</strain>
    </source>
</reference>
<dbReference type="GO" id="GO:0008270">
    <property type="term" value="F:zinc ion binding"/>
    <property type="evidence" value="ECO:0007669"/>
    <property type="project" value="InterPro"/>
</dbReference>
<dbReference type="Gene3D" id="4.10.240.10">
    <property type="entry name" value="Zn(2)-C6 fungal-type DNA-binding domain"/>
    <property type="match status" value="1"/>
</dbReference>
<evidence type="ECO:0000256" key="1">
    <source>
        <dbReference type="ARBA" id="ARBA00022723"/>
    </source>
</evidence>
<dbReference type="Proteomes" id="UP000813444">
    <property type="component" value="Unassembled WGS sequence"/>
</dbReference>
<keyword evidence="5" id="KW-0539">Nucleus</keyword>
<dbReference type="GO" id="GO:0000435">
    <property type="term" value="P:positive regulation of transcription from RNA polymerase II promoter by galactose"/>
    <property type="evidence" value="ECO:0007669"/>
    <property type="project" value="TreeGrafter"/>
</dbReference>
<keyword evidence="1" id="KW-0479">Metal-binding</keyword>
<dbReference type="InterPro" id="IPR001138">
    <property type="entry name" value="Zn2Cys6_DnaBD"/>
</dbReference>
<keyword evidence="3" id="KW-0238">DNA-binding</keyword>
<dbReference type="InterPro" id="IPR051127">
    <property type="entry name" value="Fungal_SecMet_Regulators"/>
</dbReference>
<evidence type="ECO:0000256" key="4">
    <source>
        <dbReference type="ARBA" id="ARBA00023163"/>
    </source>
</evidence>
<evidence type="ECO:0000259" key="6">
    <source>
        <dbReference type="PROSITE" id="PS50048"/>
    </source>
</evidence>
<dbReference type="Pfam" id="PF00172">
    <property type="entry name" value="Zn_clus"/>
    <property type="match status" value="1"/>
</dbReference>
<dbReference type="SUPFAM" id="SSF57701">
    <property type="entry name" value="Zn2/Cys6 DNA-binding domain"/>
    <property type="match status" value="1"/>
</dbReference>
<dbReference type="GO" id="GO:0000978">
    <property type="term" value="F:RNA polymerase II cis-regulatory region sequence-specific DNA binding"/>
    <property type="evidence" value="ECO:0007669"/>
    <property type="project" value="TreeGrafter"/>
</dbReference>
<dbReference type="CDD" id="cd00067">
    <property type="entry name" value="GAL4"/>
    <property type="match status" value="1"/>
</dbReference>
<dbReference type="GO" id="GO:0006351">
    <property type="term" value="P:DNA-templated transcription"/>
    <property type="evidence" value="ECO:0007669"/>
    <property type="project" value="InterPro"/>
</dbReference>
<dbReference type="SMART" id="SM00906">
    <property type="entry name" value="Fungal_trans"/>
    <property type="match status" value="1"/>
</dbReference>
<dbReference type="CDD" id="cd12148">
    <property type="entry name" value="fungal_TF_MHR"/>
    <property type="match status" value="1"/>
</dbReference>